<dbReference type="InterPro" id="IPR009218">
    <property type="entry name" value="HD_phosphohydro"/>
</dbReference>
<dbReference type="SUPFAM" id="SSF109604">
    <property type="entry name" value="HD-domain/PDEase-like"/>
    <property type="match status" value="1"/>
</dbReference>
<dbReference type="EMBL" id="AOGW02000002">
    <property type="protein sequence ID" value="EMY63364.1"/>
    <property type="molecule type" value="Genomic_DNA"/>
</dbReference>
<accession>N1VUK1</accession>
<dbReference type="Proteomes" id="UP000012371">
    <property type="component" value="Unassembled WGS sequence"/>
</dbReference>
<dbReference type="AlphaFoldDB" id="N1VUK1"/>
<evidence type="ECO:0008006" key="3">
    <source>
        <dbReference type="Google" id="ProtNLM"/>
    </source>
</evidence>
<sequence>MKIQEECKSRFESLIANFIDTNSYFANSLWEEIETRYSEPQRTYHNLNHLYQMLGEYDLVSKELKDPEITLFALYYHDLIYDVTSKTNEDESANIAKERLSVLKIENERIKTCMEHILATKSHRLGDRCHPDTSYFLDIDISILGSEETKYYEYANNIRKEYSIFSDADYQTGRVQVLHHFIENIRLFHTDIFFDRYEMRSRHNVKLEIHSFLKGELI</sequence>
<evidence type="ECO:0000313" key="2">
    <source>
        <dbReference type="Proteomes" id="UP000012371"/>
    </source>
</evidence>
<dbReference type="PANTHER" id="PTHR21174:SF0">
    <property type="entry name" value="HD PHOSPHOHYDROLASE FAMILY PROTEIN-RELATED"/>
    <property type="match status" value="1"/>
</dbReference>
<protein>
    <recommendedName>
        <fullName evidence="3">Metal-dependent HD superfamily phosphohydrolase</fullName>
    </recommendedName>
</protein>
<dbReference type="Gene3D" id="1.10.3210.10">
    <property type="entry name" value="Hypothetical protein af1432"/>
    <property type="match status" value="1"/>
</dbReference>
<comment type="caution">
    <text evidence="1">The sequence shown here is derived from an EMBL/GenBank/DDBJ whole genome shotgun (WGS) entry which is preliminary data.</text>
</comment>
<evidence type="ECO:0000313" key="1">
    <source>
        <dbReference type="EMBL" id="EMY63364.1"/>
    </source>
</evidence>
<proteinExistence type="predicted"/>
<organism evidence="1 2">
    <name type="scientific">Leptospira terpstrae serovar Hualin str. LT 11-33 = ATCC 700639</name>
    <dbReference type="NCBI Taxonomy" id="1257025"/>
    <lineage>
        <taxon>Bacteria</taxon>
        <taxon>Pseudomonadati</taxon>
        <taxon>Spirochaetota</taxon>
        <taxon>Spirochaetia</taxon>
        <taxon>Leptospirales</taxon>
        <taxon>Leptospiraceae</taxon>
        <taxon>Leptospira</taxon>
    </lineage>
</organism>
<name>N1VUK1_9LEPT</name>
<gene>
    <name evidence="1" type="ORF">LEP1GSC203_2604</name>
</gene>
<dbReference type="STRING" id="1257025.LEP1GSC203_2604"/>
<dbReference type="RefSeq" id="WP_002971687.1">
    <property type="nucleotide sequence ID" value="NZ_AOGW02000002.1"/>
</dbReference>
<dbReference type="PANTHER" id="PTHR21174">
    <property type="match status" value="1"/>
</dbReference>
<keyword evidence="2" id="KW-1185">Reference proteome</keyword>
<dbReference type="OrthoDB" id="9808993at2"/>
<reference evidence="1" key="1">
    <citation type="submission" date="2013-03" db="EMBL/GenBank/DDBJ databases">
        <authorList>
            <person name="Harkins D.M."/>
            <person name="Durkin A.S."/>
            <person name="Brinkac L.M."/>
            <person name="Haft D.H."/>
            <person name="Selengut J.D."/>
            <person name="Sanka R."/>
            <person name="DePew J."/>
            <person name="Purushe J."/>
            <person name="Hartskeerl R.A."/>
            <person name="Ahmed A."/>
            <person name="van der Linden H."/>
            <person name="Goris M.G.A."/>
            <person name="Vinetz J.M."/>
            <person name="Sutton G.G."/>
            <person name="Nierman W.C."/>
            <person name="Fouts D.E."/>
        </authorList>
    </citation>
    <scope>NUCLEOTIDE SEQUENCE [LARGE SCALE GENOMIC DNA]</scope>
    <source>
        <strain evidence="1">LT 11-33</strain>
    </source>
</reference>
<dbReference type="PIRSF" id="PIRSF035170">
    <property type="entry name" value="HD_phosphohydro"/>
    <property type="match status" value="1"/>
</dbReference>